<keyword evidence="2" id="KW-1185">Reference proteome</keyword>
<gene>
    <name evidence="1" type="ORF">OXX778_LOCUS17476</name>
</gene>
<accession>A0A814IAR1</accession>
<dbReference type="EMBL" id="CAJNOC010004475">
    <property type="protein sequence ID" value="CAF1023009.1"/>
    <property type="molecule type" value="Genomic_DNA"/>
</dbReference>
<evidence type="ECO:0000313" key="2">
    <source>
        <dbReference type="Proteomes" id="UP000663879"/>
    </source>
</evidence>
<sequence>MENEIVYVNPQKTQVIYQYFRYQRASKNSEIYVCVKRTCGATLKPEPRIRNNIEHHHPEESHCETECLLAFKNLTRHLEENPDLNPPELYRKAYERLAKTYSHKELSQFWKPYSKVRNVIAHHVRKNKPKIPKETKEIKI</sequence>
<dbReference type="Proteomes" id="UP000663879">
    <property type="component" value="Unassembled WGS sequence"/>
</dbReference>
<evidence type="ECO:0008006" key="3">
    <source>
        <dbReference type="Google" id="ProtNLM"/>
    </source>
</evidence>
<evidence type="ECO:0000313" key="1">
    <source>
        <dbReference type="EMBL" id="CAF1023009.1"/>
    </source>
</evidence>
<comment type="caution">
    <text evidence="1">The sequence shown here is derived from an EMBL/GenBank/DDBJ whole genome shotgun (WGS) entry which is preliminary data.</text>
</comment>
<proteinExistence type="predicted"/>
<organism evidence="1 2">
    <name type="scientific">Brachionus calyciflorus</name>
    <dbReference type="NCBI Taxonomy" id="104777"/>
    <lineage>
        <taxon>Eukaryota</taxon>
        <taxon>Metazoa</taxon>
        <taxon>Spiralia</taxon>
        <taxon>Gnathifera</taxon>
        <taxon>Rotifera</taxon>
        <taxon>Eurotatoria</taxon>
        <taxon>Monogononta</taxon>
        <taxon>Pseudotrocha</taxon>
        <taxon>Ploima</taxon>
        <taxon>Brachionidae</taxon>
        <taxon>Brachionus</taxon>
    </lineage>
</organism>
<dbReference type="AlphaFoldDB" id="A0A814IAR1"/>
<name>A0A814IAR1_9BILA</name>
<protein>
    <recommendedName>
        <fullName evidence="3">FLYWCH-type domain-containing protein</fullName>
    </recommendedName>
</protein>
<reference evidence="1" key="1">
    <citation type="submission" date="2021-02" db="EMBL/GenBank/DDBJ databases">
        <authorList>
            <person name="Nowell W R."/>
        </authorList>
    </citation>
    <scope>NUCLEOTIDE SEQUENCE</scope>
    <source>
        <strain evidence="1">Ploen Becks lab</strain>
    </source>
</reference>